<gene>
    <name evidence="1" type="ORF">F1609_32270</name>
</gene>
<comment type="caution">
    <text evidence="1">The sequence shown here is derived from an EMBL/GenBank/DDBJ whole genome shotgun (WGS) entry which is preliminary data.</text>
</comment>
<evidence type="ECO:0000313" key="2">
    <source>
        <dbReference type="Proteomes" id="UP000819052"/>
    </source>
</evidence>
<proteinExistence type="predicted"/>
<dbReference type="EMBL" id="VVIW01000040">
    <property type="protein sequence ID" value="NHZ44792.1"/>
    <property type="molecule type" value="Genomic_DNA"/>
</dbReference>
<keyword evidence="2" id="KW-1185">Reference proteome</keyword>
<name>A0ABX0MKI6_9BURK</name>
<dbReference type="Proteomes" id="UP000819052">
    <property type="component" value="Unassembled WGS sequence"/>
</dbReference>
<reference evidence="1 2" key="1">
    <citation type="submission" date="2019-09" db="EMBL/GenBank/DDBJ databases">
        <title>Taxonomy of Antarctic Massilia spp.: description of Massilia rubra sp. nov., Massilia aquatica sp. nov., Massilia mucilaginosa sp. nov., Massilia frigida sp. nov. isolated from streams, lakes and regoliths.</title>
        <authorList>
            <person name="Holochova P."/>
            <person name="Sedlacek I."/>
            <person name="Kralova S."/>
            <person name="Maslanova I."/>
            <person name="Busse H.-J."/>
            <person name="Stankova E."/>
            <person name="Vrbovska V."/>
            <person name="Kovarovic V."/>
            <person name="Bartak M."/>
            <person name="Svec P."/>
            <person name="Pantucek R."/>
        </authorList>
    </citation>
    <scope>NUCLEOTIDE SEQUENCE [LARGE SCALE GENOMIC DNA]</scope>
    <source>
        <strain evidence="1 2">CCM 8693</strain>
    </source>
</reference>
<evidence type="ECO:0000313" key="1">
    <source>
        <dbReference type="EMBL" id="NHZ44792.1"/>
    </source>
</evidence>
<accession>A0ABX0MKI6</accession>
<protein>
    <submittedName>
        <fullName evidence="1">Uncharacterized protein</fullName>
    </submittedName>
</protein>
<organism evidence="1 2">
    <name type="scientific">Massilia aquatica</name>
    <dbReference type="NCBI Taxonomy" id="2609000"/>
    <lineage>
        <taxon>Bacteria</taxon>
        <taxon>Pseudomonadati</taxon>
        <taxon>Pseudomonadota</taxon>
        <taxon>Betaproteobacteria</taxon>
        <taxon>Burkholderiales</taxon>
        <taxon>Oxalobacteraceae</taxon>
        <taxon>Telluria group</taxon>
        <taxon>Massilia</taxon>
    </lineage>
</organism>
<sequence length="226" mass="24833">MKIHCPDYWIRDPALDQGATTSVAAILPRVGQRAAVGFAPNNALCIGAVETLLWQPPYTELNGWVDQPSEIAHSYLVGVKVVYVATSVEQRSGFANVYRHHVDIVSCEPLLPVLHGLHEDAKSWSLAKAGTQRGTLLVWDEVHWCGSAAIDGLIFVMGIAGQSFMELIVNDVDGELFGLFNGHMDPGGSSHHVGRHRLDRREQKTIRHVIQKAHRLADTCPAYLTA</sequence>
<dbReference type="RefSeq" id="WP_167081785.1">
    <property type="nucleotide sequence ID" value="NZ_VVIW01000040.1"/>
</dbReference>